<feature type="domain" description="Ig-like" evidence="1">
    <location>
        <begin position="29"/>
        <end position="123"/>
    </location>
</feature>
<dbReference type="InterPro" id="IPR013783">
    <property type="entry name" value="Ig-like_fold"/>
</dbReference>
<dbReference type="InterPro" id="IPR036179">
    <property type="entry name" value="Ig-like_dom_sf"/>
</dbReference>
<dbReference type="InterPro" id="IPR013106">
    <property type="entry name" value="Ig_V-set"/>
</dbReference>
<organism evidence="2 3">
    <name type="scientific">Cyprinus carpio</name>
    <name type="common">Common carp</name>
    <dbReference type="NCBI Taxonomy" id="7962"/>
    <lineage>
        <taxon>Eukaryota</taxon>
        <taxon>Metazoa</taxon>
        <taxon>Chordata</taxon>
        <taxon>Craniata</taxon>
        <taxon>Vertebrata</taxon>
        <taxon>Euteleostomi</taxon>
        <taxon>Actinopterygii</taxon>
        <taxon>Neopterygii</taxon>
        <taxon>Teleostei</taxon>
        <taxon>Ostariophysi</taxon>
        <taxon>Cypriniformes</taxon>
        <taxon>Cyprinidae</taxon>
        <taxon>Cyprininae</taxon>
        <taxon>Cyprinus</taxon>
    </lineage>
</organism>
<dbReference type="Ensembl" id="ENSCCRT00020040931.1">
    <property type="protein sequence ID" value="ENSCCRP00020037490.1"/>
    <property type="gene ID" value="ENSCCRG00020016748.1"/>
</dbReference>
<dbReference type="Pfam" id="PF07686">
    <property type="entry name" value="V-set"/>
    <property type="match status" value="1"/>
</dbReference>
<dbReference type="SMART" id="SM00409">
    <property type="entry name" value="IG"/>
    <property type="match status" value="1"/>
</dbReference>
<dbReference type="AlphaFoldDB" id="A0A8C2HEL4"/>
<dbReference type="InterPro" id="IPR003599">
    <property type="entry name" value="Ig_sub"/>
</dbReference>
<reference evidence="2" key="1">
    <citation type="submission" date="2025-08" db="UniProtKB">
        <authorList>
            <consortium name="Ensembl"/>
        </authorList>
    </citation>
    <scope>IDENTIFICATION</scope>
</reference>
<proteinExistence type="predicted"/>
<dbReference type="PANTHER" id="PTHR23267">
    <property type="entry name" value="IMMUNOGLOBULIN LIGHT CHAIN"/>
    <property type="match status" value="1"/>
</dbReference>
<dbReference type="InterPro" id="IPR050150">
    <property type="entry name" value="IgV_Light_Chain"/>
</dbReference>
<dbReference type="Gene3D" id="2.60.40.10">
    <property type="entry name" value="Immunoglobulins"/>
    <property type="match status" value="1"/>
</dbReference>
<protein>
    <recommendedName>
        <fullName evidence="1">Ig-like domain-containing protein</fullName>
    </recommendedName>
</protein>
<evidence type="ECO:0000313" key="2">
    <source>
        <dbReference type="Ensembl" id="ENSCCRP00020037490.1"/>
    </source>
</evidence>
<dbReference type="InterPro" id="IPR007110">
    <property type="entry name" value="Ig-like_dom"/>
</dbReference>
<sequence length="174" mass="19832">MRFKVLLHTIYRKLYIYTIQKTVTHENSDQVTVTQNPSKKTVASGQSVTITCETSLDVGNWCSSKYCLSWYLKKTGDAPKLLIYQGHIRYSSIPSRFSGNGSDKKFQLVINGAQNEDSGDYYCFGDLGGHRFTQSTTDAVRGMVKQIFYRKIQVSVDWKIKSIQKQFISNSTKN</sequence>
<dbReference type="Proteomes" id="UP000694701">
    <property type="component" value="Unplaced"/>
</dbReference>
<evidence type="ECO:0000313" key="3">
    <source>
        <dbReference type="Proteomes" id="UP000694701"/>
    </source>
</evidence>
<dbReference type="SUPFAM" id="SSF48726">
    <property type="entry name" value="Immunoglobulin"/>
    <property type="match status" value="1"/>
</dbReference>
<evidence type="ECO:0000259" key="1">
    <source>
        <dbReference type="PROSITE" id="PS50835"/>
    </source>
</evidence>
<dbReference type="PROSITE" id="PS50835">
    <property type="entry name" value="IG_LIKE"/>
    <property type="match status" value="1"/>
</dbReference>
<dbReference type="SMART" id="SM00406">
    <property type="entry name" value="IGv"/>
    <property type="match status" value="1"/>
</dbReference>
<name>A0A8C2HEL4_CYPCA</name>
<accession>A0A8C2HEL4</accession>